<gene>
    <name evidence="2" type="ORF">APZ42_031807</name>
</gene>
<protein>
    <submittedName>
        <fullName evidence="2">Uncharacterized protein</fullName>
    </submittedName>
</protein>
<dbReference type="EMBL" id="LRGB01002994">
    <property type="protein sequence ID" value="KZS05098.1"/>
    <property type="molecule type" value="Genomic_DNA"/>
</dbReference>
<evidence type="ECO:0000313" key="2">
    <source>
        <dbReference type="EMBL" id="KZS05098.1"/>
    </source>
</evidence>
<evidence type="ECO:0000313" key="3">
    <source>
        <dbReference type="Proteomes" id="UP000076858"/>
    </source>
</evidence>
<sequence length="78" mass="9050">MNIESRSRKTPEEFDFSNVFSRCSTKNDKQNTTTETQREGLRLGRRTSAFSDALGSLACFMFQVFLYVCILFCFCLRV</sequence>
<evidence type="ECO:0000256" key="1">
    <source>
        <dbReference type="SAM" id="Phobius"/>
    </source>
</evidence>
<comment type="caution">
    <text evidence="2">The sequence shown here is derived from an EMBL/GenBank/DDBJ whole genome shotgun (WGS) entry which is preliminary data.</text>
</comment>
<keyword evidence="1" id="KW-0472">Membrane</keyword>
<keyword evidence="1" id="KW-1133">Transmembrane helix</keyword>
<dbReference type="AlphaFoldDB" id="A0A164MIT8"/>
<accession>A0A164MIT8</accession>
<feature type="transmembrane region" description="Helical" evidence="1">
    <location>
        <begin position="53"/>
        <end position="76"/>
    </location>
</feature>
<name>A0A164MIT8_9CRUS</name>
<organism evidence="2 3">
    <name type="scientific">Daphnia magna</name>
    <dbReference type="NCBI Taxonomy" id="35525"/>
    <lineage>
        <taxon>Eukaryota</taxon>
        <taxon>Metazoa</taxon>
        <taxon>Ecdysozoa</taxon>
        <taxon>Arthropoda</taxon>
        <taxon>Crustacea</taxon>
        <taxon>Branchiopoda</taxon>
        <taxon>Diplostraca</taxon>
        <taxon>Cladocera</taxon>
        <taxon>Anomopoda</taxon>
        <taxon>Daphniidae</taxon>
        <taxon>Daphnia</taxon>
    </lineage>
</organism>
<proteinExistence type="predicted"/>
<keyword evidence="3" id="KW-1185">Reference proteome</keyword>
<dbReference type="Proteomes" id="UP000076858">
    <property type="component" value="Unassembled WGS sequence"/>
</dbReference>
<reference evidence="2 3" key="1">
    <citation type="submission" date="2016-03" db="EMBL/GenBank/DDBJ databases">
        <title>EvidentialGene: Evidence-directed Construction of Genes on Genomes.</title>
        <authorList>
            <person name="Gilbert D.G."/>
            <person name="Choi J.-H."/>
            <person name="Mockaitis K."/>
            <person name="Colbourne J."/>
            <person name="Pfrender M."/>
        </authorList>
    </citation>
    <scope>NUCLEOTIDE SEQUENCE [LARGE SCALE GENOMIC DNA]</scope>
    <source>
        <strain evidence="2 3">Xinb3</strain>
        <tissue evidence="2">Complete organism</tissue>
    </source>
</reference>
<keyword evidence="1" id="KW-0812">Transmembrane</keyword>